<protein>
    <recommendedName>
        <fullName evidence="1">PARG catalytic Macro domain-containing protein</fullName>
    </recommendedName>
</protein>
<evidence type="ECO:0000259" key="1">
    <source>
        <dbReference type="Pfam" id="PF05028"/>
    </source>
</evidence>
<dbReference type="EMBL" id="MK419955">
    <property type="protein sequence ID" value="QEI03443.1"/>
    <property type="molecule type" value="Genomic_DNA"/>
</dbReference>
<evidence type="ECO:0000313" key="2">
    <source>
        <dbReference type="EMBL" id="QEI03443.1"/>
    </source>
</evidence>
<feature type="domain" description="PARG catalytic Macro" evidence="1">
    <location>
        <begin position="320"/>
        <end position="476"/>
    </location>
</feature>
<evidence type="ECO:0000313" key="3">
    <source>
        <dbReference type="Proteomes" id="UP001223634"/>
    </source>
</evidence>
<organism evidence="2 3">
    <name type="scientific">Spodoptera cosmioides nucleopolyhedrovirus</name>
    <dbReference type="NCBI Taxonomy" id="2605774"/>
    <lineage>
        <taxon>Viruses</taxon>
        <taxon>Viruses incertae sedis</taxon>
        <taxon>Naldaviricetes</taxon>
        <taxon>Lefavirales</taxon>
        <taxon>Baculoviridae</taxon>
        <taxon>Alphabaculovirus</taxon>
        <taxon>Alphabaculovirus spocosmioidis</taxon>
    </lineage>
</organism>
<reference evidence="2 3" key="1">
    <citation type="submission" date="2019-01" db="EMBL/GenBank/DDBJ databases">
        <title>The Spodoptera cosmioides nucleopolyhedrovirus (SpcoNPV) is a novel virus isolated from the polyphagous black armyworm, Spodoptera cosmioides (Walker) (Lepidoptera: Noctuidae).</title>
        <authorList>
            <person name="Santos E.R."/>
            <person name="Oliveira L.B."/>
            <person name="Silva L.A."/>
            <person name="Sosa-Gomez D.R."/>
            <person name="Ribeiro B.M."/>
            <person name="Ardisson-Araujo D.M.P."/>
        </authorList>
    </citation>
    <scope>NUCLEOTIDE SEQUENCE [LARGE SCALE GENOMIC DNA]</scope>
    <source>
        <strain evidence="2">VPN72</strain>
    </source>
</reference>
<accession>A0A6B7KLC0</accession>
<keyword evidence="3" id="KW-1185">Reference proteome</keyword>
<dbReference type="InterPro" id="IPR046372">
    <property type="entry name" value="PARG_cat_C"/>
</dbReference>
<dbReference type="GO" id="GO:0004649">
    <property type="term" value="F:poly(ADP-ribose) glycohydrolase activity"/>
    <property type="evidence" value="ECO:0007669"/>
    <property type="project" value="InterPro"/>
</dbReference>
<proteinExistence type="predicted"/>
<name>A0A6B7KLC0_9ABAC</name>
<sequence>MFYLSVSHHHNIIMYSGGEKESHEDTLIVQYESLQRHILDDLNRLRKTSRDNDPEAVYRFQSCINENNTHLQSLRNVKMNLENINAGDAVHNSIIQSIRSDEKTLIDVNDLLHQKIRLRDEPIIQSLIVPSSIEQYDVVGKFNDLADRVGVVEFRNISYTAELERLLNVNVFQINGVGVGADNNSSSTIDVNRVDCAAVLLQALVKDNNRAINFSKFVESDTPLMIEKLKCLMYYLVDVCRDMAENNEEVYTFITTKHYMIDPQTISLADDNTRIDVNNVFVDKYTPYNKYESKHDIAGTEDESTTYTILYINGKINHRMFDEYATHQDIWYMRCPELYALPHFIKDALGENESYIVRNVKQYNVVTNQSYNTKRVHDAEMYSKPLPVHNFLMYESCDYKTYTDTQQSDLKHLDREIAKLMSGIHYEQAIVDETLVFRAGPHNCHDNRTFQFLIEVLVCSSEGSKLYYCASNFEQQKDLNDTLECISRYSVSQLYNKLANYNFNITGPMNFHQQTRRK</sequence>
<dbReference type="GO" id="GO:0006282">
    <property type="term" value="P:regulation of DNA repair"/>
    <property type="evidence" value="ECO:0007669"/>
    <property type="project" value="InterPro"/>
</dbReference>
<dbReference type="Proteomes" id="UP001223634">
    <property type="component" value="Segment"/>
</dbReference>
<dbReference type="Pfam" id="PF05028">
    <property type="entry name" value="PARG_cat_C"/>
    <property type="match status" value="1"/>
</dbReference>